<dbReference type="EMBL" id="AYTS01000020">
    <property type="protein sequence ID" value="OOP57685.1"/>
    <property type="molecule type" value="Genomic_DNA"/>
</dbReference>
<dbReference type="Gene3D" id="3.30.460.10">
    <property type="entry name" value="Beta Polymerase, domain 2"/>
    <property type="match status" value="1"/>
</dbReference>
<accession>A0A1V4AX44</accession>
<protein>
    <recommendedName>
        <fullName evidence="1">Polymerase beta nucleotidyltransferase domain-containing protein</fullName>
    </recommendedName>
</protein>
<dbReference type="Proteomes" id="UP000189681">
    <property type="component" value="Unassembled WGS sequence"/>
</dbReference>
<organism evidence="2 3">
    <name type="scientific">Candidatus Brocadia carolinensis</name>
    <dbReference type="NCBI Taxonomy" id="1004156"/>
    <lineage>
        <taxon>Bacteria</taxon>
        <taxon>Pseudomonadati</taxon>
        <taxon>Planctomycetota</taxon>
        <taxon>Candidatus Brocadiia</taxon>
        <taxon>Candidatus Brocadiales</taxon>
        <taxon>Candidatus Brocadiaceae</taxon>
        <taxon>Candidatus Brocadia</taxon>
    </lineage>
</organism>
<dbReference type="SUPFAM" id="SSF81301">
    <property type="entry name" value="Nucleotidyltransferase"/>
    <property type="match status" value="1"/>
</dbReference>
<dbReference type="InterPro" id="IPR052930">
    <property type="entry name" value="TA_antitoxin_MntA"/>
</dbReference>
<dbReference type="PANTHER" id="PTHR43852">
    <property type="entry name" value="NUCLEOTIDYLTRANSFERASE"/>
    <property type="match status" value="1"/>
</dbReference>
<evidence type="ECO:0000313" key="2">
    <source>
        <dbReference type="EMBL" id="OOP57685.1"/>
    </source>
</evidence>
<dbReference type="AlphaFoldDB" id="A0A1V4AX44"/>
<proteinExistence type="predicted"/>
<gene>
    <name evidence="2" type="ORF">AYP45_02205</name>
</gene>
<reference evidence="2 3" key="1">
    <citation type="journal article" date="2017" name="Water Res.">
        <title>Discovery and metagenomic analysis of an anammox bacterial enrichment related to Candidatus "Brocadia caroliniensis" in a full-scale glycerol-fed nitritation-denitritation separate centrate treatment process.</title>
        <authorList>
            <person name="Park H."/>
            <person name="Brotto A.C."/>
            <person name="van Loosdrecht M.C."/>
            <person name="Chandran K."/>
        </authorList>
    </citation>
    <scope>NUCLEOTIDE SEQUENCE [LARGE SCALE GENOMIC DNA]</scope>
    <source>
        <strain evidence="2">26THWARD</strain>
    </source>
</reference>
<evidence type="ECO:0000259" key="1">
    <source>
        <dbReference type="Pfam" id="PF18765"/>
    </source>
</evidence>
<comment type="caution">
    <text evidence="2">The sequence shown here is derived from an EMBL/GenBank/DDBJ whole genome shotgun (WGS) entry which is preliminary data.</text>
</comment>
<sequence>MMKYRRLPENIDHLLPDVREYLNKRPKVVFAYLFGGIARGKVSPLSDVDIAIYTVDRTDIVQEKLEILGKLNELLRTDEVDLVVLNTAPLPLAARIIKNKIILADKMPFTRHAFESLIIREYFDFSRKEMNIFAGRYKLGR</sequence>
<dbReference type="CDD" id="cd05403">
    <property type="entry name" value="NT_KNTase_like"/>
    <property type="match status" value="1"/>
</dbReference>
<dbReference type="PANTHER" id="PTHR43852:SF3">
    <property type="entry name" value="NUCLEOTIDYLTRANSFERASE"/>
    <property type="match status" value="1"/>
</dbReference>
<feature type="domain" description="Polymerase beta nucleotidyltransferase" evidence="1">
    <location>
        <begin position="18"/>
        <end position="106"/>
    </location>
</feature>
<dbReference type="STRING" id="1004156.AYP45_02205"/>
<dbReference type="Pfam" id="PF18765">
    <property type="entry name" value="Polbeta"/>
    <property type="match status" value="1"/>
</dbReference>
<name>A0A1V4AX44_9BACT</name>
<dbReference type="NCBIfam" id="NF047752">
    <property type="entry name" value="MntA_antitoxin"/>
    <property type="match status" value="1"/>
</dbReference>
<dbReference type="InterPro" id="IPR041633">
    <property type="entry name" value="Polbeta"/>
</dbReference>
<evidence type="ECO:0000313" key="3">
    <source>
        <dbReference type="Proteomes" id="UP000189681"/>
    </source>
</evidence>
<dbReference type="InterPro" id="IPR043519">
    <property type="entry name" value="NT_sf"/>
</dbReference>